<name>A0A328BQ25_9CAUL</name>
<gene>
    <name evidence="1" type="ORF">DJ019_01830</name>
</gene>
<dbReference type="AlphaFoldDB" id="A0A328BQ25"/>
<dbReference type="Proteomes" id="UP000249524">
    <property type="component" value="Unassembled WGS sequence"/>
</dbReference>
<evidence type="ECO:0000313" key="1">
    <source>
        <dbReference type="EMBL" id="RAK68775.1"/>
    </source>
</evidence>
<evidence type="ECO:0000313" key="2">
    <source>
        <dbReference type="Proteomes" id="UP000249524"/>
    </source>
</evidence>
<organism evidence="1 2">
    <name type="scientific">Phenylobacterium kunshanense</name>
    <dbReference type="NCBI Taxonomy" id="1445034"/>
    <lineage>
        <taxon>Bacteria</taxon>
        <taxon>Pseudomonadati</taxon>
        <taxon>Pseudomonadota</taxon>
        <taxon>Alphaproteobacteria</taxon>
        <taxon>Caulobacterales</taxon>
        <taxon>Caulobacteraceae</taxon>
        <taxon>Phenylobacterium</taxon>
    </lineage>
</organism>
<reference evidence="1 2" key="1">
    <citation type="submission" date="2018-05" db="EMBL/GenBank/DDBJ databases">
        <authorList>
            <person name="Lanie J.A."/>
            <person name="Ng W.-L."/>
            <person name="Kazmierczak K.M."/>
            <person name="Andrzejewski T.M."/>
            <person name="Davidsen T.M."/>
            <person name="Wayne K.J."/>
            <person name="Tettelin H."/>
            <person name="Glass J.I."/>
            <person name="Rusch D."/>
            <person name="Podicherti R."/>
            <person name="Tsui H.-C.T."/>
            <person name="Winkler M.E."/>
        </authorList>
    </citation>
    <scope>NUCLEOTIDE SEQUENCE [LARGE SCALE GENOMIC DNA]</scope>
    <source>
        <strain evidence="1 2">BUT-10</strain>
    </source>
</reference>
<protein>
    <submittedName>
        <fullName evidence="1">Uncharacterized protein</fullName>
    </submittedName>
</protein>
<accession>A0A328BQ25</accession>
<comment type="caution">
    <text evidence="1">The sequence shown here is derived from an EMBL/GenBank/DDBJ whole genome shotgun (WGS) entry which is preliminary data.</text>
</comment>
<dbReference type="EMBL" id="QFYS01000001">
    <property type="protein sequence ID" value="RAK68775.1"/>
    <property type="molecule type" value="Genomic_DNA"/>
</dbReference>
<sequence>MNISYRGSGHFVLSRLSEGSATLAELREEAGIRGNRAKKLGFLMSALFRHGLVSHEQGFGYEITRYGLEALAILNSGQDFTVVQPGARVFGRARANHFTREERPMRAEHASEEAYRLADDMAVRG</sequence>
<proteinExistence type="predicted"/>
<keyword evidence="2" id="KW-1185">Reference proteome</keyword>
<dbReference type="RefSeq" id="WP_111274267.1">
    <property type="nucleotide sequence ID" value="NZ_QFYS01000001.1"/>
</dbReference>